<gene>
    <name evidence="3" type="ORF">KJF94_00730</name>
</gene>
<keyword evidence="4" id="KW-1185">Reference proteome</keyword>
<evidence type="ECO:0000259" key="2">
    <source>
        <dbReference type="PROSITE" id="PS50943"/>
    </source>
</evidence>
<reference evidence="3 4" key="1">
    <citation type="submission" date="2021-05" db="EMBL/GenBank/DDBJ databases">
        <title>Complete genome of the cytokinin-producing biocontrol strain Pseudomonas fluorescens G20-18.</title>
        <authorList>
            <person name="Nielsen T.K."/>
            <person name="Mekureyaw M.F."/>
            <person name="Hansen L.H."/>
            <person name="Nicolaisen M.H."/>
            <person name="Roitsch T.G."/>
            <person name="Hennessy R.C."/>
        </authorList>
    </citation>
    <scope>NUCLEOTIDE SEQUENCE [LARGE SCALE GENOMIC DNA]</scope>
    <source>
        <strain evidence="3 4">G20-18</strain>
    </source>
</reference>
<dbReference type="PANTHER" id="PTHR46797">
    <property type="entry name" value="HTH-TYPE TRANSCRIPTIONAL REGULATOR"/>
    <property type="match status" value="1"/>
</dbReference>
<evidence type="ECO:0000313" key="3">
    <source>
        <dbReference type="EMBL" id="QVW24139.1"/>
    </source>
</evidence>
<dbReference type="SUPFAM" id="SSF47413">
    <property type="entry name" value="lambda repressor-like DNA-binding domains"/>
    <property type="match status" value="1"/>
</dbReference>
<dbReference type="SMART" id="SM00530">
    <property type="entry name" value="HTH_XRE"/>
    <property type="match status" value="1"/>
</dbReference>
<dbReference type="Proteomes" id="UP000681155">
    <property type="component" value="Chromosome"/>
</dbReference>
<dbReference type="EMBL" id="CP075566">
    <property type="protein sequence ID" value="QVW24139.1"/>
    <property type="molecule type" value="Genomic_DNA"/>
</dbReference>
<dbReference type="PROSITE" id="PS50943">
    <property type="entry name" value="HTH_CROC1"/>
    <property type="match status" value="1"/>
</dbReference>
<evidence type="ECO:0000256" key="1">
    <source>
        <dbReference type="ARBA" id="ARBA00023125"/>
    </source>
</evidence>
<dbReference type="InterPro" id="IPR050807">
    <property type="entry name" value="TransReg_Diox_bact_type"/>
</dbReference>
<dbReference type="InterPro" id="IPR001387">
    <property type="entry name" value="Cro/C1-type_HTH"/>
</dbReference>
<accession>A0ABX8EZD7</accession>
<dbReference type="InterPro" id="IPR010982">
    <property type="entry name" value="Lambda_DNA-bd_dom_sf"/>
</dbReference>
<dbReference type="CDD" id="cd00093">
    <property type="entry name" value="HTH_XRE"/>
    <property type="match status" value="1"/>
</dbReference>
<dbReference type="Pfam" id="PF01381">
    <property type="entry name" value="HTH_3"/>
    <property type="match status" value="1"/>
</dbReference>
<proteinExistence type="predicted"/>
<protein>
    <submittedName>
        <fullName evidence="3">Helix-turn-helix domain-containing protein</fullName>
    </submittedName>
</protein>
<dbReference type="Gene3D" id="1.10.260.40">
    <property type="entry name" value="lambda repressor-like DNA-binding domains"/>
    <property type="match status" value="1"/>
</dbReference>
<organism evidence="3 4">
    <name type="scientific">Pseudomonas hormoni</name>
    <dbReference type="NCBI Taxonomy" id="3093767"/>
    <lineage>
        <taxon>Bacteria</taxon>
        <taxon>Pseudomonadati</taxon>
        <taxon>Pseudomonadota</taxon>
        <taxon>Gammaproteobacteria</taxon>
        <taxon>Pseudomonadales</taxon>
        <taxon>Pseudomonadaceae</taxon>
        <taxon>Pseudomonas</taxon>
    </lineage>
</organism>
<dbReference type="PANTHER" id="PTHR46797:SF1">
    <property type="entry name" value="METHYLPHOSPHONATE SYNTHASE"/>
    <property type="match status" value="1"/>
</dbReference>
<dbReference type="RefSeq" id="WP_214380633.1">
    <property type="nucleotide sequence ID" value="NZ_CP075566.1"/>
</dbReference>
<name>A0ABX8EZD7_9PSED</name>
<evidence type="ECO:0000313" key="4">
    <source>
        <dbReference type="Proteomes" id="UP000681155"/>
    </source>
</evidence>
<sequence length="96" mass="10991">MEFNQAFGQALRQIRLHKKLSQEDFSDISGRTYLSNLERGKQSPTLEKINQLASVLGVHPRVLVNLTYMIYDKSCETEEFVMKLGEELRSVTSAPE</sequence>
<feature type="domain" description="HTH cro/C1-type" evidence="2">
    <location>
        <begin position="11"/>
        <end position="63"/>
    </location>
</feature>
<keyword evidence="1" id="KW-0238">DNA-binding</keyword>